<evidence type="ECO:0000313" key="4">
    <source>
        <dbReference type="EMBL" id="KAA1105664.1"/>
    </source>
</evidence>
<keyword evidence="5" id="KW-1185">Reference proteome</keyword>
<dbReference type="EMBL" id="VSWC01000040">
    <property type="protein sequence ID" value="KAA1105664.1"/>
    <property type="molecule type" value="Genomic_DNA"/>
</dbReference>
<gene>
    <name evidence="4" type="ORF">PGT21_014761</name>
    <name evidence="3" type="ORF">PGTUg99_018196</name>
</gene>
<dbReference type="AlphaFoldDB" id="A0A5B0PB68"/>
<accession>A0A5B0PB68</accession>
<evidence type="ECO:0000313" key="5">
    <source>
        <dbReference type="Proteomes" id="UP000324748"/>
    </source>
</evidence>
<dbReference type="OrthoDB" id="2508937at2759"/>
<feature type="region of interest" description="Disordered" evidence="1">
    <location>
        <begin position="94"/>
        <end position="154"/>
    </location>
</feature>
<feature type="signal peptide" evidence="2">
    <location>
        <begin position="1"/>
        <end position="20"/>
    </location>
</feature>
<proteinExistence type="predicted"/>
<evidence type="ECO:0000256" key="1">
    <source>
        <dbReference type="SAM" id="MobiDB-lite"/>
    </source>
</evidence>
<evidence type="ECO:0000313" key="6">
    <source>
        <dbReference type="Proteomes" id="UP000325313"/>
    </source>
</evidence>
<evidence type="ECO:0000256" key="2">
    <source>
        <dbReference type="SAM" id="SignalP"/>
    </source>
</evidence>
<sequence length="154" mass="16547">MHLRTIICGFLVAWTSAANAGTINCVRTGCPGKANQRWHVGPPSAKCGELVEDGSICGKRRSKIYYVCSTCRYTIVSNKQMLLDSQEGCTHENRYLLAPGQTPPNDSGSDGPSAAASGAQPTPSTSPSGLPFYNLGQQPTNPSGRPFYDFFQKE</sequence>
<protein>
    <recommendedName>
        <fullName evidence="7">Secreted protein</fullName>
    </recommendedName>
</protein>
<feature type="compositionally biased region" description="Low complexity" evidence="1">
    <location>
        <begin position="106"/>
        <end position="129"/>
    </location>
</feature>
<reference evidence="5 6" key="1">
    <citation type="submission" date="2019-05" db="EMBL/GenBank/DDBJ databases">
        <title>Emergence of the Ug99 lineage of the wheat stem rust pathogen through somatic hybridization.</title>
        <authorList>
            <person name="Li F."/>
            <person name="Upadhyaya N.M."/>
            <person name="Sperschneider J."/>
            <person name="Matny O."/>
            <person name="Nguyen-Phuc H."/>
            <person name="Mago R."/>
            <person name="Raley C."/>
            <person name="Miller M.E."/>
            <person name="Silverstein K.A.T."/>
            <person name="Henningsen E."/>
            <person name="Hirsch C.D."/>
            <person name="Visser B."/>
            <person name="Pretorius Z.A."/>
            <person name="Steffenson B.J."/>
            <person name="Schwessinger B."/>
            <person name="Dodds P.N."/>
            <person name="Figueroa M."/>
        </authorList>
    </citation>
    <scope>NUCLEOTIDE SEQUENCE [LARGE SCALE GENOMIC DNA]</scope>
    <source>
        <strain evidence="4">21-0</strain>
        <strain evidence="3 6">Ug99</strain>
    </source>
</reference>
<name>A0A5B0PB68_PUCGR</name>
<keyword evidence="2" id="KW-0732">Signal</keyword>
<dbReference type="Proteomes" id="UP000324748">
    <property type="component" value="Unassembled WGS sequence"/>
</dbReference>
<comment type="caution">
    <text evidence="3">The sequence shown here is derived from an EMBL/GenBank/DDBJ whole genome shotgun (WGS) entry which is preliminary data.</text>
</comment>
<dbReference type="Proteomes" id="UP000325313">
    <property type="component" value="Unassembled WGS sequence"/>
</dbReference>
<dbReference type="EMBL" id="VDEP01000345">
    <property type="protein sequence ID" value="KAA1098867.1"/>
    <property type="molecule type" value="Genomic_DNA"/>
</dbReference>
<organism evidence="3 6">
    <name type="scientific">Puccinia graminis f. sp. tritici</name>
    <dbReference type="NCBI Taxonomy" id="56615"/>
    <lineage>
        <taxon>Eukaryota</taxon>
        <taxon>Fungi</taxon>
        <taxon>Dikarya</taxon>
        <taxon>Basidiomycota</taxon>
        <taxon>Pucciniomycotina</taxon>
        <taxon>Pucciniomycetes</taxon>
        <taxon>Pucciniales</taxon>
        <taxon>Pucciniaceae</taxon>
        <taxon>Puccinia</taxon>
    </lineage>
</organism>
<evidence type="ECO:0008006" key="7">
    <source>
        <dbReference type="Google" id="ProtNLM"/>
    </source>
</evidence>
<feature type="chain" id="PRO_5036137723" description="Secreted protein" evidence="2">
    <location>
        <begin position="21"/>
        <end position="154"/>
    </location>
</feature>
<evidence type="ECO:0000313" key="3">
    <source>
        <dbReference type="EMBL" id="KAA1098867.1"/>
    </source>
</evidence>